<sequence length="93" mass="10999">MSNKTDATYMHIDVAVAPINRRGKRKSMRSAIKVLNRLIEQELIENLRQPKDPMKSSDWGKYIRVFDVPMEHLHRVEHVLQHHDIGYRKEPPT</sequence>
<accession>A0A0F8ZXV0</accession>
<proteinExistence type="predicted"/>
<evidence type="ECO:0000313" key="1">
    <source>
        <dbReference type="EMBL" id="KKK71234.1"/>
    </source>
</evidence>
<dbReference type="AlphaFoldDB" id="A0A0F8ZXV0"/>
<gene>
    <name evidence="1" type="ORF">LCGC14_2915980</name>
</gene>
<reference evidence="1" key="1">
    <citation type="journal article" date="2015" name="Nature">
        <title>Complex archaea that bridge the gap between prokaryotes and eukaryotes.</title>
        <authorList>
            <person name="Spang A."/>
            <person name="Saw J.H."/>
            <person name="Jorgensen S.L."/>
            <person name="Zaremba-Niedzwiedzka K."/>
            <person name="Martijn J."/>
            <person name="Lind A.E."/>
            <person name="van Eijk R."/>
            <person name="Schleper C."/>
            <person name="Guy L."/>
            <person name="Ettema T.J."/>
        </authorList>
    </citation>
    <scope>NUCLEOTIDE SEQUENCE</scope>
</reference>
<organism evidence="1">
    <name type="scientific">marine sediment metagenome</name>
    <dbReference type="NCBI Taxonomy" id="412755"/>
    <lineage>
        <taxon>unclassified sequences</taxon>
        <taxon>metagenomes</taxon>
        <taxon>ecological metagenomes</taxon>
    </lineage>
</organism>
<comment type="caution">
    <text evidence="1">The sequence shown here is derived from an EMBL/GenBank/DDBJ whole genome shotgun (WGS) entry which is preliminary data.</text>
</comment>
<protein>
    <submittedName>
        <fullName evidence="1">Uncharacterized protein</fullName>
    </submittedName>
</protein>
<dbReference type="EMBL" id="LAZR01057826">
    <property type="protein sequence ID" value="KKK71234.1"/>
    <property type="molecule type" value="Genomic_DNA"/>
</dbReference>
<name>A0A0F8ZXV0_9ZZZZ</name>